<feature type="domain" description="CP-type G" evidence="7">
    <location>
        <begin position="30"/>
        <end position="207"/>
    </location>
</feature>
<dbReference type="AlphaFoldDB" id="A0AAV3NX11"/>
<dbReference type="InterPro" id="IPR030378">
    <property type="entry name" value="G_CP_dom"/>
</dbReference>
<dbReference type="GO" id="GO:0003924">
    <property type="term" value="F:GTPase activity"/>
    <property type="evidence" value="ECO:0007669"/>
    <property type="project" value="TreeGrafter"/>
</dbReference>
<accession>A0AAV3NX11</accession>
<dbReference type="InterPro" id="IPR006073">
    <property type="entry name" value="GTP-bd"/>
</dbReference>
<sequence length="361" mass="40759">MTSTIIQKLGNTVKQIAKNKSSSWWYTPHMSAASRAIAQRIPLVDFVLEVRDARIPLSSAYEELRNFSTSSRHIVVLNKAELVNRSELKEWMRYFEQQNNICLGVNAHNKDNIREFLNFIQARVRELLKTERSRHTLTFMLVGIPNVGKSALANSLHQMGRITAAEKGKLKHGVVSPHPGDTKNISSLKIASHPNIYVLDTPGVLSPEILDAEVCCKLALTGAIDDIIVGPTELAQYFLSILNLGKEYPKWEKFSNKDISNSSESDTRLRRQYPSDHTQDFVVNNVRKTLYEAISSFDGDLGSEDDLAQLIETELRLLQKAFHIPQDLKEDGHAKVATKLINLYRTGRLGHYVLDPVLRQS</sequence>
<dbReference type="GO" id="GO:0005739">
    <property type="term" value="C:mitochondrion"/>
    <property type="evidence" value="ECO:0007669"/>
    <property type="project" value="UniProtKB-SubCell"/>
</dbReference>
<proteinExistence type="predicted"/>
<dbReference type="PANTHER" id="PTHR45782">
    <property type="entry name" value="MITOCHONDRIAL RIBOSOME-ASSOCIATED GTPASE 1"/>
    <property type="match status" value="1"/>
</dbReference>
<evidence type="ECO:0000256" key="2">
    <source>
        <dbReference type="ARBA" id="ARBA00022741"/>
    </source>
</evidence>
<organism evidence="8 9">
    <name type="scientific">Lithospermum erythrorhizon</name>
    <name type="common">Purple gromwell</name>
    <name type="synonym">Lithospermum officinale var. erythrorhizon</name>
    <dbReference type="NCBI Taxonomy" id="34254"/>
    <lineage>
        <taxon>Eukaryota</taxon>
        <taxon>Viridiplantae</taxon>
        <taxon>Streptophyta</taxon>
        <taxon>Embryophyta</taxon>
        <taxon>Tracheophyta</taxon>
        <taxon>Spermatophyta</taxon>
        <taxon>Magnoliopsida</taxon>
        <taxon>eudicotyledons</taxon>
        <taxon>Gunneridae</taxon>
        <taxon>Pentapetalae</taxon>
        <taxon>asterids</taxon>
        <taxon>lamiids</taxon>
        <taxon>Boraginales</taxon>
        <taxon>Boraginaceae</taxon>
        <taxon>Boraginoideae</taxon>
        <taxon>Lithospermeae</taxon>
        <taxon>Lithospermum</taxon>
    </lineage>
</organism>
<dbReference type="CDD" id="cd01856">
    <property type="entry name" value="YlqF"/>
    <property type="match status" value="1"/>
</dbReference>
<evidence type="ECO:0000259" key="7">
    <source>
        <dbReference type="PROSITE" id="PS51721"/>
    </source>
</evidence>
<evidence type="ECO:0000256" key="3">
    <source>
        <dbReference type="ARBA" id="ARBA00022801"/>
    </source>
</evidence>
<dbReference type="PROSITE" id="PS51721">
    <property type="entry name" value="G_CP"/>
    <property type="match status" value="1"/>
</dbReference>
<evidence type="ECO:0000313" key="8">
    <source>
        <dbReference type="EMBL" id="GAA0143498.1"/>
    </source>
</evidence>
<dbReference type="InterPro" id="IPR027417">
    <property type="entry name" value="P-loop_NTPase"/>
</dbReference>
<keyword evidence="9" id="KW-1185">Reference proteome</keyword>
<dbReference type="Gene3D" id="3.40.50.300">
    <property type="entry name" value="P-loop containing nucleotide triphosphate hydrolases"/>
    <property type="match status" value="1"/>
</dbReference>
<dbReference type="EMBL" id="BAABME010000524">
    <property type="protein sequence ID" value="GAA0143498.1"/>
    <property type="molecule type" value="Genomic_DNA"/>
</dbReference>
<comment type="subcellular location">
    <subcellularLocation>
        <location evidence="1">Mitochondrion</location>
    </subcellularLocation>
</comment>
<keyword evidence="2" id="KW-0547">Nucleotide-binding</keyword>
<gene>
    <name evidence="8" type="ORF">LIER_04166</name>
</gene>
<dbReference type="GO" id="GO:0005525">
    <property type="term" value="F:GTP binding"/>
    <property type="evidence" value="ECO:0007669"/>
    <property type="project" value="UniProtKB-KW"/>
</dbReference>
<dbReference type="GO" id="GO:0032543">
    <property type="term" value="P:mitochondrial translation"/>
    <property type="evidence" value="ECO:0007669"/>
    <property type="project" value="TreeGrafter"/>
</dbReference>
<keyword evidence="4" id="KW-0809">Transit peptide</keyword>
<dbReference type="FunFam" id="3.40.50.300:FF:001008">
    <property type="entry name" value="Mitochondrial GTPase 1"/>
    <property type="match status" value="1"/>
</dbReference>
<dbReference type="Proteomes" id="UP001454036">
    <property type="component" value="Unassembled WGS sequence"/>
</dbReference>
<evidence type="ECO:0000256" key="4">
    <source>
        <dbReference type="ARBA" id="ARBA00022946"/>
    </source>
</evidence>
<reference evidence="8 9" key="1">
    <citation type="submission" date="2024-01" db="EMBL/GenBank/DDBJ databases">
        <title>The complete chloroplast genome sequence of Lithospermum erythrorhizon: insights into the phylogenetic relationship among Boraginaceae species and the maternal lineages of purple gromwells.</title>
        <authorList>
            <person name="Okada T."/>
            <person name="Watanabe K."/>
        </authorList>
    </citation>
    <scope>NUCLEOTIDE SEQUENCE [LARGE SCALE GENOMIC DNA]</scope>
</reference>
<dbReference type="SUPFAM" id="SSF52540">
    <property type="entry name" value="P-loop containing nucleoside triphosphate hydrolases"/>
    <property type="match status" value="1"/>
</dbReference>
<dbReference type="Pfam" id="PF01926">
    <property type="entry name" value="MMR_HSR1"/>
    <property type="match status" value="1"/>
</dbReference>
<evidence type="ECO:0000313" key="9">
    <source>
        <dbReference type="Proteomes" id="UP001454036"/>
    </source>
</evidence>
<evidence type="ECO:0000256" key="6">
    <source>
        <dbReference type="ARBA" id="ARBA00023134"/>
    </source>
</evidence>
<evidence type="ECO:0000256" key="5">
    <source>
        <dbReference type="ARBA" id="ARBA00023128"/>
    </source>
</evidence>
<comment type="caution">
    <text evidence="8">The sequence shown here is derived from an EMBL/GenBank/DDBJ whole genome shotgun (WGS) entry which is preliminary data.</text>
</comment>
<evidence type="ECO:0000256" key="1">
    <source>
        <dbReference type="ARBA" id="ARBA00004173"/>
    </source>
</evidence>
<dbReference type="PANTHER" id="PTHR45782:SF1">
    <property type="entry name" value="DAR GTPASE 2, MITOCHONDRIAL"/>
    <property type="match status" value="1"/>
</dbReference>
<keyword evidence="5" id="KW-0496">Mitochondrion</keyword>
<keyword evidence="6" id="KW-0342">GTP-binding</keyword>
<keyword evidence="3" id="KW-0378">Hydrolase</keyword>
<protein>
    <recommendedName>
        <fullName evidence="7">CP-type G domain-containing protein</fullName>
    </recommendedName>
</protein>
<name>A0AAV3NX11_LITER</name>